<proteinExistence type="predicted"/>
<reference evidence="1" key="1">
    <citation type="journal article" date="2021" name="New Phytol.">
        <title>Evolutionary innovations through gain and loss of genes in the ectomycorrhizal Boletales.</title>
        <authorList>
            <person name="Wu G."/>
            <person name="Miyauchi S."/>
            <person name="Morin E."/>
            <person name="Kuo A."/>
            <person name="Drula E."/>
            <person name="Varga T."/>
            <person name="Kohler A."/>
            <person name="Feng B."/>
            <person name="Cao Y."/>
            <person name="Lipzen A."/>
            <person name="Daum C."/>
            <person name="Hundley H."/>
            <person name="Pangilinan J."/>
            <person name="Johnson J."/>
            <person name="Barry K."/>
            <person name="LaButti K."/>
            <person name="Ng V."/>
            <person name="Ahrendt S."/>
            <person name="Min B."/>
            <person name="Choi I.G."/>
            <person name="Park H."/>
            <person name="Plett J.M."/>
            <person name="Magnuson J."/>
            <person name="Spatafora J.W."/>
            <person name="Nagy L.G."/>
            <person name="Henrissat B."/>
            <person name="Grigoriev I.V."/>
            <person name="Yang Z.L."/>
            <person name="Xu J."/>
            <person name="Martin F.M."/>
        </authorList>
    </citation>
    <scope>NUCLEOTIDE SEQUENCE</scope>
    <source>
        <strain evidence="1">KUC20120723A-06</strain>
    </source>
</reference>
<dbReference type="EMBL" id="MU266392">
    <property type="protein sequence ID" value="KAH7925914.1"/>
    <property type="molecule type" value="Genomic_DNA"/>
</dbReference>
<accession>A0ACB8BJZ6</accession>
<dbReference type="Proteomes" id="UP000790709">
    <property type="component" value="Unassembled WGS sequence"/>
</dbReference>
<evidence type="ECO:0000313" key="2">
    <source>
        <dbReference type="Proteomes" id="UP000790709"/>
    </source>
</evidence>
<evidence type="ECO:0000313" key="1">
    <source>
        <dbReference type="EMBL" id="KAH7925914.1"/>
    </source>
</evidence>
<gene>
    <name evidence="1" type="ORF">BV22DRAFT_1128591</name>
</gene>
<comment type="caution">
    <text evidence="1">The sequence shown here is derived from an EMBL/GenBank/DDBJ whole genome shotgun (WGS) entry which is preliminary data.</text>
</comment>
<name>A0ACB8BJZ6_9AGAM</name>
<protein>
    <submittedName>
        <fullName evidence="1">Uncharacterized protein</fullName>
    </submittedName>
</protein>
<keyword evidence="2" id="KW-1185">Reference proteome</keyword>
<organism evidence="1 2">
    <name type="scientific">Leucogyrophana mollusca</name>
    <dbReference type="NCBI Taxonomy" id="85980"/>
    <lineage>
        <taxon>Eukaryota</taxon>
        <taxon>Fungi</taxon>
        <taxon>Dikarya</taxon>
        <taxon>Basidiomycota</taxon>
        <taxon>Agaricomycotina</taxon>
        <taxon>Agaricomycetes</taxon>
        <taxon>Agaricomycetidae</taxon>
        <taxon>Boletales</taxon>
        <taxon>Boletales incertae sedis</taxon>
        <taxon>Leucogyrophana</taxon>
    </lineage>
</organism>
<sequence>MRLNVAFASLCIAAVHALPSKRNTGNDVPTVTQILNYALTLEHLENAFYAHGLEKYDESDFINIGLPKTARGRFAQIAAHEATHVSFLESALGREATRPCTYKFPDTDAKSFAAVSYLLENVGTSAYTGAAQYLSGSTITAAAAILAVEARHAAWVNSDVLGADPWNTAFDTPLDLNQIYTLASSVITSCPSSNPALPVKAFPALEFPPASSPGSFVQVSFHRPLPPLLLYVAFVSGLETKIVPLAPLNSVKIPDDLEGVVYAVITSDPFKLSDDVTIAGPAFLSFDFGPGSAMESLF</sequence>